<comment type="caution">
    <text evidence="1">The sequence shown here is derived from an EMBL/GenBank/DDBJ whole genome shotgun (WGS) entry which is preliminary data.</text>
</comment>
<evidence type="ECO:0000313" key="1">
    <source>
        <dbReference type="EMBL" id="GAA5180672.1"/>
    </source>
</evidence>
<organism evidence="1 2">
    <name type="scientific">Rugosimonospora acidiphila</name>
    <dbReference type="NCBI Taxonomy" id="556531"/>
    <lineage>
        <taxon>Bacteria</taxon>
        <taxon>Bacillati</taxon>
        <taxon>Actinomycetota</taxon>
        <taxon>Actinomycetes</taxon>
        <taxon>Micromonosporales</taxon>
        <taxon>Micromonosporaceae</taxon>
        <taxon>Rugosimonospora</taxon>
    </lineage>
</organism>
<gene>
    <name evidence="1" type="ORF">GCM10023322_13500</name>
</gene>
<dbReference type="Proteomes" id="UP001501570">
    <property type="component" value="Unassembled WGS sequence"/>
</dbReference>
<keyword evidence="2" id="KW-1185">Reference proteome</keyword>
<name>A0ABP9RLU2_9ACTN</name>
<dbReference type="RefSeq" id="WP_345627104.1">
    <property type="nucleotide sequence ID" value="NZ_BAABJQ010000003.1"/>
</dbReference>
<evidence type="ECO:0000313" key="2">
    <source>
        <dbReference type="Proteomes" id="UP001501570"/>
    </source>
</evidence>
<reference evidence="2" key="1">
    <citation type="journal article" date="2019" name="Int. J. Syst. Evol. Microbiol.">
        <title>The Global Catalogue of Microorganisms (GCM) 10K type strain sequencing project: providing services to taxonomists for standard genome sequencing and annotation.</title>
        <authorList>
            <consortium name="The Broad Institute Genomics Platform"/>
            <consortium name="The Broad Institute Genome Sequencing Center for Infectious Disease"/>
            <person name="Wu L."/>
            <person name="Ma J."/>
        </authorList>
    </citation>
    <scope>NUCLEOTIDE SEQUENCE [LARGE SCALE GENOMIC DNA]</scope>
    <source>
        <strain evidence="2">JCM 18304</strain>
    </source>
</reference>
<protein>
    <submittedName>
        <fullName evidence="1">Uncharacterized protein</fullName>
    </submittedName>
</protein>
<proteinExistence type="predicted"/>
<sequence>MIENITRTPSGAGHARLGVARSAAARGVAPPGLATAPAGAGYNG</sequence>
<accession>A0ABP9RLU2</accession>
<dbReference type="EMBL" id="BAABJQ010000003">
    <property type="protein sequence ID" value="GAA5180672.1"/>
    <property type="molecule type" value="Genomic_DNA"/>
</dbReference>